<dbReference type="PANTHER" id="PTHR31569:SF4">
    <property type="entry name" value="SWIM-TYPE DOMAIN-CONTAINING PROTEIN"/>
    <property type="match status" value="1"/>
</dbReference>
<gene>
    <name evidence="2" type="ORF">L915_20187</name>
    <name evidence="3" type="ORF">L916_20055</name>
</gene>
<feature type="region of interest" description="Disordered" evidence="1">
    <location>
        <begin position="1"/>
        <end position="50"/>
    </location>
</feature>
<evidence type="ECO:0000313" key="2">
    <source>
        <dbReference type="EMBL" id="ETK72804.1"/>
    </source>
</evidence>
<feature type="region of interest" description="Disordered" evidence="1">
    <location>
        <begin position="129"/>
        <end position="207"/>
    </location>
</feature>
<accession>W2FQ54</accession>
<reference evidence="3" key="2">
    <citation type="submission" date="2013-11" db="EMBL/GenBank/DDBJ databases">
        <title>The Genome Sequence of Phytophthora parasitica CJ05E6.</title>
        <authorList>
            <consortium name="The Broad Institute Genomics Platform"/>
            <person name="Russ C."/>
            <person name="Tyler B."/>
            <person name="Panabieres F."/>
            <person name="Shan W."/>
            <person name="Tripathy S."/>
            <person name="Grunwald N."/>
            <person name="Machado M."/>
            <person name="Johnson C.S."/>
            <person name="Arredondo F."/>
            <person name="Hong C."/>
            <person name="Coffey M."/>
            <person name="Young S.K."/>
            <person name="Zeng Q."/>
            <person name="Gargeya S."/>
            <person name="Fitzgerald M."/>
            <person name="Abouelleil A."/>
            <person name="Alvarado L."/>
            <person name="Chapman S.B."/>
            <person name="Gainer-Dewar J."/>
            <person name="Goldberg J."/>
            <person name="Griggs A."/>
            <person name="Gujja S."/>
            <person name="Hansen M."/>
            <person name="Howarth C."/>
            <person name="Imamovic A."/>
            <person name="Ireland A."/>
            <person name="Larimer J."/>
            <person name="McCowan C."/>
            <person name="Murphy C."/>
            <person name="Pearson M."/>
            <person name="Poon T.W."/>
            <person name="Priest M."/>
            <person name="Roberts A."/>
            <person name="Saif S."/>
            <person name="Shea T."/>
            <person name="Sykes S."/>
            <person name="Wortman J."/>
            <person name="Nusbaum C."/>
            <person name="Birren B."/>
        </authorList>
    </citation>
    <scope>NUCLEOTIDE SEQUENCE [LARGE SCALE GENOMIC DNA]</scope>
    <source>
        <strain evidence="3">CJ05E6</strain>
    </source>
</reference>
<reference evidence="2" key="1">
    <citation type="submission" date="2013-11" db="EMBL/GenBank/DDBJ databases">
        <title>The Genome Sequence of Phytophthora parasitica CJ02B3.</title>
        <authorList>
            <consortium name="The Broad Institute Genomics Platform"/>
            <person name="Russ C."/>
            <person name="Tyler B."/>
            <person name="Panabieres F."/>
            <person name="Shan W."/>
            <person name="Tripathy S."/>
            <person name="Grunwald N."/>
            <person name="Machado M."/>
            <person name="Johnson C.S."/>
            <person name="Arredondo F."/>
            <person name="Hong C."/>
            <person name="Coffey M."/>
            <person name="Young S.K."/>
            <person name="Zeng Q."/>
            <person name="Gargeya S."/>
            <person name="Fitzgerald M."/>
            <person name="Abouelleil A."/>
            <person name="Alvarado L."/>
            <person name="Chapman S.B."/>
            <person name="Gainer-Dewar J."/>
            <person name="Goldberg J."/>
            <person name="Griggs A."/>
            <person name="Gujja S."/>
            <person name="Hansen M."/>
            <person name="Howarth C."/>
            <person name="Imamovic A."/>
            <person name="Ireland A."/>
            <person name="Larimer J."/>
            <person name="McCowan C."/>
            <person name="Murphy C."/>
            <person name="Pearson M."/>
            <person name="Poon T.W."/>
            <person name="Priest M."/>
            <person name="Roberts A."/>
            <person name="Saif S."/>
            <person name="Shea T."/>
            <person name="Sykes S."/>
            <person name="Wortman J."/>
            <person name="Nusbaum C."/>
            <person name="Birren B."/>
        </authorList>
    </citation>
    <scope>NUCLEOTIDE SEQUENCE [LARGE SCALE GENOMIC DNA]</scope>
    <source>
        <strain evidence="2">CJ02B3</strain>
    </source>
</reference>
<proteinExistence type="predicted"/>
<dbReference type="EMBL" id="KI676304">
    <property type="protein sequence ID" value="ETL26256.1"/>
    <property type="molecule type" value="Genomic_DNA"/>
</dbReference>
<dbReference type="VEuPathDB" id="FungiDB:PPTG_19731"/>
<dbReference type="Proteomes" id="UP000053864">
    <property type="component" value="Unassembled WGS sequence"/>
</dbReference>
<protein>
    <recommendedName>
        <fullName evidence="4">FAR1 domain-containing protein</fullName>
    </recommendedName>
</protein>
<dbReference type="Proteomes" id="UP000053236">
    <property type="component" value="Unassembled WGS sequence"/>
</dbReference>
<dbReference type="PANTHER" id="PTHR31569">
    <property type="entry name" value="SWIM-TYPE DOMAIN-CONTAINING PROTEIN"/>
    <property type="match status" value="1"/>
</dbReference>
<sequence length="415" mass="46340">MADPVKENTDSAAQDGDRLGAQSSVTASKDTSTREKKRKRPSGALPPLPIYNRAALEAHRAEKIARARIDQQETRLVVGGRQRMTRKAAAVLRNEDGGAAAARASEQTDPKQWEKVALKEMFGIGFDSQSDTAAEVSSSEDSEYVDKPRCPNSEVGDDSSSQISVDDEPEEESERASSDGDAGEDVESAAAAYTESSESDAESTLNLHQNTPILRRSYDLRVRRAIPSWFRGFKATYKSWHRFHKAFDIFQFDSFQRFTNRTTTSVATRNKQIVSLSRARKRAGKQSRKEVTLIPEEWQMYSKTMVCTHGQPYEPKGKGKRRHNNIRDTKCKARVNVRVTVTVSGSWYLRVNGSGEHNHALTKHSYDNYAQNRTVKDPQLTDDVAILHKAGANAHGILQYLRERTGMLVLCGFGV</sequence>
<name>W2FQ54_PHYNI</name>
<feature type="region of interest" description="Disordered" evidence="1">
    <location>
        <begin position="92"/>
        <end position="111"/>
    </location>
</feature>
<feature type="compositionally biased region" description="Polar residues" evidence="1">
    <location>
        <begin position="21"/>
        <end position="30"/>
    </location>
</feature>
<dbReference type="VEuPathDB" id="FungiDB:PPTG_03056"/>
<evidence type="ECO:0008006" key="4">
    <source>
        <dbReference type="Google" id="ProtNLM"/>
    </source>
</evidence>
<dbReference type="AlphaFoldDB" id="W2FQ54"/>
<dbReference type="InterPro" id="IPR052579">
    <property type="entry name" value="Zinc_finger_SWIM"/>
</dbReference>
<dbReference type="EMBL" id="KI689503">
    <property type="protein sequence ID" value="ETK72804.1"/>
    <property type="molecule type" value="Genomic_DNA"/>
</dbReference>
<evidence type="ECO:0000313" key="3">
    <source>
        <dbReference type="EMBL" id="ETL26256.1"/>
    </source>
</evidence>
<organism evidence="2">
    <name type="scientific">Phytophthora nicotianae</name>
    <name type="common">Potato buckeye rot agent</name>
    <name type="synonym">Phytophthora parasitica</name>
    <dbReference type="NCBI Taxonomy" id="4792"/>
    <lineage>
        <taxon>Eukaryota</taxon>
        <taxon>Sar</taxon>
        <taxon>Stramenopiles</taxon>
        <taxon>Oomycota</taxon>
        <taxon>Peronosporomycetes</taxon>
        <taxon>Peronosporales</taxon>
        <taxon>Peronosporaceae</taxon>
        <taxon>Phytophthora</taxon>
    </lineage>
</organism>
<evidence type="ECO:0000256" key="1">
    <source>
        <dbReference type="SAM" id="MobiDB-lite"/>
    </source>
</evidence>